<protein>
    <submittedName>
        <fullName evidence="1">Uncharacterized protein</fullName>
    </submittedName>
</protein>
<accession>X0W8V9</accession>
<dbReference type="EMBL" id="BARS01039618">
    <property type="protein sequence ID" value="GAG21013.1"/>
    <property type="molecule type" value="Genomic_DNA"/>
</dbReference>
<proteinExistence type="predicted"/>
<reference evidence="1" key="1">
    <citation type="journal article" date="2014" name="Front. Microbiol.">
        <title>High frequency of phylogenetically diverse reductive dehalogenase-homologous genes in deep subseafloor sedimentary metagenomes.</title>
        <authorList>
            <person name="Kawai M."/>
            <person name="Futagami T."/>
            <person name="Toyoda A."/>
            <person name="Takaki Y."/>
            <person name="Nishi S."/>
            <person name="Hori S."/>
            <person name="Arai W."/>
            <person name="Tsubouchi T."/>
            <person name="Morono Y."/>
            <person name="Uchiyama I."/>
            <person name="Ito T."/>
            <person name="Fujiyama A."/>
            <person name="Inagaki F."/>
            <person name="Takami H."/>
        </authorList>
    </citation>
    <scope>NUCLEOTIDE SEQUENCE</scope>
    <source>
        <strain evidence="1">Expedition CK06-06</strain>
    </source>
</reference>
<dbReference type="AlphaFoldDB" id="X0W8V9"/>
<sequence>MVKIKVSKIQAAEIQLNEAIFLFFDHVNPMVIETLIGAVMGVLRPLGKKHGIKAQIHDSDKIKSEY</sequence>
<evidence type="ECO:0000313" key="1">
    <source>
        <dbReference type="EMBL" id="GAG21013.1"/>
    </source>
</evidence>
<gene>
    <name evidence="1" type="ORF">S01H1_60493</name>
</gene>
<name>X0W8V9_9ZZZZ</name>
<feature type="non-terminal residue" evidence="1">
    <location>
        <position position="66"/>
    </location>
</feature>
<organism evidence="1">
    <name type="scientific">marine sediment metagenome</name>
    <dbReference type="NCBI Taxonomy" id="412755"/>
    <lineage>
        <taxon>unclassified sequences</taxon>
        <taxon>metagenomes</taxon>
        <taxon>ecological metagenomes</taxon>
    </lineage>
</organism>
<comment type="caution">
    <text evidence="1">The sequence shown here is derived from an EMBL/GenBank/DDBJ whole genome shotgun (WGS) entry which is preliminary data.</text>
</comment>